<dbReference type="AlphaFoldDB" id="A0A1I4ZEX1"/>
<evidence type="ECO:0000256" key="3">
    <source>
        <dbReference type="ARBA" id="ARBA00022801"/>
    </source>
</evidence>
<dbReference type="EMBL" id="FOVI01000006">
    <property type="protein sequence ID" value="SFN48812.1"/>
    <property type="molecule type" value="Genomic_DNA"/>
</dbReference>
<dbReference type="InterPro" id="IPR001261">
    <property type="entry name" value="ArgE/DapE_CS"/>
</dbReference>
<dbReference type="PANTHER" id="PTHR43808:SF31">
    <property type="entry name" value="N-ACETYL-L-CITRULLINE DEACETYLASE"/>
    <property type="match status" value="1"/>
</dbReference>
<evidence type="ECO:0000256" key="4">
    <source>
        <dbReference type="ARBA" id="ARBA00022833"/>
    </source>
</evidence>
<reference evidence="8" key="1">
    <citation type="submission" date="2016-10" db="EMBL/GenBank/DDBJ databases">
        <authorList>
            <person name="Varghese N."/>
            <person name="Submissions S."/>
        </authorList>
    </citation>
    <scope>NUCLEOTIDE SEQUENCE [LARGE SCALE GENOMIC DNA]</scope>
    <source>
        <strain evidence="8">DS-12</strain>
    </source>
</reference>
<evidence type="ECO:0000256" key="1">
    <source>
        <dbReference type="ARBA" id="ARBA00001947"/>
    </source>
</evidence>
<dbReference type="PANTHER" id="PTHR43808">
    <property type="entry name" value="ACETYLORNITHINE DEACETYLASE"/>
    <property type="match status" value="1"/>
</dbReference>
<dbReference type="SUPFAM" id="SSF53187">
    <property type="entry name" value="Zn-dependent exopeptidases"/>
    <property type="match status" value="1"/>
</dbReference>
<keyword evidence="4" id="KW-0862">Zinc</keyword>
<dbReference type="Pfam" id="PF01546">
    <property type="entry name" value="Peptidase_M20"/>
    <property type="match status" value="1"/>
</dbReference>
<dbReference type="CDD" id="cd05651">
    <property type="entry name" value="M20_ArgE_DapE-like"/>
    <property type="match status" value="1"/>
</dbReference>
<evidence type="ECO:0000259" key="6">
    <source>
        <dbReference type="Pfam" id="PF07687"/>
    </source>
</evidence>
<dbReference type="RefSeq" id="WP_091520730.1">
    <property type="nucleotide sequence ID" value="NZ_FOVI01000006.1"/>
</dbReference>
<keyword evidence="3" id="KW-0378">Hydrolase</keyword>
<accession>A0A1I4ZEX1</accession>
<keyword evidence="8" id="KW-1185">Reference proteome</keyword>
<dbReference type="OrthoDB" id="9792335at2"/>
<dbReference type="PROSITE" id="PS00758">
    <property type="entry name" value="ARGE_DAPE_CPG2_1"/>
    <property type="match status" value="1"/>
</dbReference>
<protein>
    <submittedName>
        <fullName evidence="7">Acetylornithine deacetylase</fullName>
    </submittedName>
</protein>
<dbReference type="STRING" id="913024.SAMN05421741_10652"/>
<dbReference type="Gene3D" id="3.40.630.10">
    <property type="entry name" value="Zn peptidases"/>
    <property type="match status" value="1"/>
</dbReference>
<dbReference type="Proteomes" id="UP000199036">
    <property type="component" value="Unassembled WGS sequence"/>
</dbReference>
<dbReference type="Gene3D" id="3.30.70.360">
    <property type="match status" value="1"/>
</dbReference>
<feature type="domain" description="Peptidase M20 dimerisation" evidence="6">
    <location>
        <begin position="166"/>
        <end position="262"/>
    </location>
</feature>
<sequence>MKDLIEKSIGLLKDLIITPSFSKEEDITAEIIDTYIKSFGVETYRELNNVWAFNKYYDPLKPTILLNSHHDTVRPNIDYTRNPFLAEIIEGKLYGLGSNDAGGCLVSLISTFLYYYNQPNLKYNLVIAATAEEEILGLHGLEFVVPKLGALDFAIVGEPTQMHLAVAEKGLMVLECKASGKSGHAARNEGENAIYNAIEDILWFKTFEFPKQSAMFGPIKMSVTMINAGTQHNVVPSSCDFVVDVRITDAYTNEEVLDIIKANTKCEIKPRSTRLRPSFISLDHPIVKAGINIGRTTYGSPTTSDQAVLKIPSLKLGPGNSARSHTADEFVYVNEIEEGVELYIRILDQLVL</sequence>
<keyword evidence="2" id="KW-0479">Metal-binding</keyword>
<organism evidence="7 8">
    <name type="scientific">Paenimyroides ummariense</name>
    <dbReference type="NCBI Taxonomy" id="913024"/>
    <lineage>
        <taxon>Bacteria</taxon>
        <taxon>Pseudomonadati</taxon>
        <taxon>Bacteroidota</taxon>
        <taxon>Flavobacteriia</taxon>
        <taxon>Flavobacteriales</taxon>
        <taxon>Flavobacteriaceae</taxon>
        <taxon>Paenimyroides</taxon>
    </lineage>
</organism>
<dbReference type="GO" id="GO:0008777">
    <property type="term" value="F:acetylornithine deacetylase activity"/>
    <property type="evidence" value="ECO:0007669"/>
    <property type="project" value="TreeGrafter"/>
</dbReference>
<evidence type="ECO:0000313" key="8">
    <source>
        <dbReference type="Proteomes" id="UP000199036"/>
    </source>
</evidence>
<evidence type="ECO:0000256" key="2">
    <source>
        <dbReference type="ARBA" id="ARBA00022723"/>
    </source>
</evidence>
<dbReference type="Pfam" id="PF07687">
    <property type="entry name" value="M20_dimer"/>
    <property type="match status" value="1"/>
</dbReference>
<evidence type="ECO:0000313" key="7">
    <source>
        <dbReference type="EMBL" id="SFN48812.1"/>
    </source>
</evidence>
<gene>
    <name evidence="7" type="ORF">SAMN05421741_10652</name>
</gene>
<dbReference type="InterPro" id="IPR002933">
    <property type="entry name" value="Peptidase_M20"/>
</dbReference>
<name>A0A1I4ZEX1_9FLAO</name>
<dbReference type="InterPro" id="IPR050072">
    <property type="entry name" value="Peptidase_M20A"/>
</dbReference>
<dbReference type="SUPFAM" id="SSF55031">
    <property type="entry name" value="Bacterial exopeptidase dimerisation domain"/>
    <property type="match status" value="1"/>
</dbReference>
<dbReference type="InterPro" id="IPR011650">
    <property type="entry name" value="Peptidase_M20_dimer"/>
</dbReference>
<dbReference type="InterPro" id="IPR036264">
    <property type="entry name" value="Bact_exopeptidase_dim_dom"/>
</dbReference>
<proteinExistence type="predicted"/>
<comment type="cofactor">
    <cofactor evidence="1">
        <name>Zn(2+)</name>
        <dbReference type="ChEBI" id="CHEBI:29105"/>
    </cofactor>
</comment>
<dbReference type="GO" id="GO:0006526">
    <property type="term" value="P:L-arginine biosynthetic process"/>
    <property type="evidence" value="ECO:0007669"/>
    <property type="project" value="TreeGrafter"/>
</dbReference>
<dbReference type="GO" id="GO:0046872">
    <property type="term" value="F:metal ion binding"/>
    <property type="evidence" value="ECO:0007669"/>
    <property type="project" value="UniProtKB-KW"/>
</dbReference>
<keyword evidence="5" id="KW-0170">Cobalt</keyword>
<evidence type="ECO:0000256" key="5">
    <source>
        <dbReference type="ARBA" id="ARBA00023285"/>
    </source>
</evidence>